<dbReference type="InterPro" id="IPR003029">
    <property type="entry name" value="S1_domain"/>
</dbReference>
<evidence type="ECO:0000256" key="4">
    <source>
        <dbReference type="ARBA" id="ARBA00022884"/>
    </source>
</evidence>
<keyword evidence="1 7" id="KW-0806">Transcription termination</keyword>
<dbReference type="PROSITE" id="PS50126">
    <property type="entry name" value="S1"/>
    <property type="match status" value="1"/>
</dbReference>
<dbReference type="Gene3D" id="2.40.50.140">
    <property type="entry name" value="Nucleic acid-binding proteins"/>
    <property type="match status" value="1"/>
</dbReference>
<dbReference type="RefSeq" id="WP_186935359.1">
    <property type="nucleotide sequence ID" value="NZ_JACOPS010000002.1"/>
</dbReference>
<dbReference type="InterPro" id="IPR013735">
    <property type="entry name" value="TF_NusA_N"/>
</dbReference>
<dbReference type="InterPro" id="IPR009019">
    <property type="entry name" value="KH_sf_prok-type"/>
</dbReference>
<evidence type="ECO:0000313" key="11">
    <source>
        <dbReference type="Proteomes" id="UP000636755"/>
    </source>
</evidence>
<dbReference type="InterPro" id="IPR025249">
    <property type="entry name" value="TF_NusA_KH_1st"/>
</dbReference>
<dbReference type="EMBL" id="JACOPS010000002">
    <property type="protein sequence ID" value="MBC5728205.1"/>
    <property type="molecule type" value="Genomic_DNA"/>
</dbReference>
<dbReference type="CDD" id="cd22529">
    <property type="entry name" value="KH-II_NusA_rpt2"/>
    <property type="match status" value="1"/>
</dbReference>
<comment type="function">
    <text evidence="7">Participates in both transcription termination and antitermination.</text>
</comment>
<accession>A0ABR7HL65</accession>
<dbReference type="Pfam" id="PF13184">
    <property type="entry name" value="KH_NusA_1st"/>
    <property type="match status" value="1"/>
</dbReference>
<dbReference type="Pfam" id="PF26594">
    <property type="entry name" value="KH_NusA_2nd"/>
    <property type="match status" value="1"/>
</dbReference>
<evidence type="ECO:0000313" key="10">
    <source>
        <dbReference type="EMBL" id="MBC5728205.1"/>
    </source>
</evidence>
<keyword evidence="3 7" id="KW-0889">Transcription antitermination</keyword>
<name>A0ABR7HL65_9FIRM</name>
<evidence type="ECO:0000256" key="5">
    <source>
        <dbReference type="ARBA" id="ARBA00023015"/>
    </source>
</evidence>
<organism evidence="10 11">
    <name type="scientific">Ruminococcus intestinalis</name>
    <dbReference type="NCBI Taxonomy" id="2763066"/>
    <lineage>
        <taxon>Bacteria</taxon>
        <taxon>Bacillati</taxon>
        <taxon>Bacillota</taxon>
        <taxon>Clostridia</taxon>
        <taxon>Eubacteriales</taxon>
        <taxon>Oscillospiraceae</taxon>
        <taxon>Ruminococcus</taxon>
    </lineage>
</organism>
<evidence type="ECO:0000256" key="3">
    <source>
        <dbReference type="ARBA" id="ARBA00022814"/>
    </source>
</evidence>
<comment type="subunit">
    <text evidence="7">Monomer. Binds directly to the core enzyme of the DNA-dependent RNA polymerase and to nascent RNA.</text>
</comment>
<dbReference type="Gene3D" id="3.30.1480.10">
    <property type="entry name" value="NusA, N-terminal domain"/>
    <property type="match status" value="1"/>
</dbReference>
<dbReference type="SUPFAM" id="SSF54814">
    <property type="entry name" value="Prokaryotic type KH domain (KH-domain type II)"/>
    <property type="match status" value="2"/>
</dbReference>
<proteinExistence type="inferred from homology"/>
<dbReference type="Pfam" id="PF00575">
    <property type="entry name" value="S1"/>
    <property type="match status" value="1"/>
</dbReference>
<dbReference type="InterPro" id="IPR015946">
    <property type="entry name" value="KH_dom-like_a/b"/>
</dbReference>
<keyword evidence="2 7" id="KW-0963">Cytoplasm</keyword>
<dbReference type="InterPro" id="IPR010213">
    <property type="entry name" value="TF_NusA"/>
</dbReference>
<sequence length="405" mass="44595">MNTKELFAALEMLEKEKGIPMDYMIENIEKGIEVACKNYYGGNDEVVFKILPDRNVFDVRLMKTVVEEVFDPDYEISLEDAQKVLKRKAINIDDKVAIPLDPKDLGRIAIGAARNTIRQGIRTGEKGQTLSEFKSKLGELVTATVERIDPKSGAAVIRIGKSEAMLPKSEQIGHDNLKEGDHIKVYIADVKTSEKGPRAIISRSHQDLVKRLFEQEVPEIFDGVVEIKSVSREAGSRTKMAVVSKNPDIDAVGACIGTKGARVNSIVDELGGEKIDIIEYSDDPQKYISAALSPAKVLSVEITDLENKNCRVTVPDGQLSLAIGNKGQNARLAARLTGWKIDIRPESGFFGEDEEDEKLEVAEDTTAEDTLELDDTAEENTEALDLDGEKTAEADVEADENTDEE</sequence>
<dbReference type="PROSITE" id="PS50084">
    <property type="entry name" value="KH_TYPE_1"/>
    <property type="match status" value="1"/>
</dbReference>
<dbReference type="Proteomes" id="UP000636755">
    <property type="component" value="Unassembled WGS sequence"/>
</dbReference>
<dbReference type="Gene3D" id="3.30.300.20">
    <property type="match status" value="2"/>
</dbReference>
<keyword evidence="11" id="KW-1185">Reference proteome</keyword>
<comment type="caution">
    <text evidence="10">The sequence shown here is derived from an EMBL/GenBank/DDBJ whole genome shotgun (WGS) entry which is preliminary data.</text>
</comment>
<keyword evidence="4 7" id="KW-0694">RNA-binding</keyword>
<feature type="domain" description="S1 motif" evidence="9">
    <location>
        <begin position="138"/>
        <end position="204"/>
    </location>
</feature>
<evidence type="ECO:0000256" key="2">
    <source>
        <dbReference type="ARBA" id="ARBA00022490"/>
    </source>
</evidence>
<feature type="compositionally biased region" description="Acidic residues" evidence="8">
    <location>
        <begin position="394"/>
        <end position="405"/>
    </location>
</feature>
<evidence type="ECO:0000256" key="6">
    <source>
        <dbReference type="ARBA" id="ARBA00023163"/>
    </source>
</evidence>
<dbReference type="InterPro" id="IPR036555">
    <property type="entry name" value="NusA_N_sf"/>
</dbReference>
<gene>
    <name evidence="7 10" type="primary">nusA</name>
    <name evidence="10" type="ORF">H8R91_06685</name>
</gene>
<keyword evidence="5 7" id="KW-0805">Transcription regulation</keyword>
<dbReference type="Pfam" id="PF08529">
    <property type="entry name" value="NusA_N"/>
    <property type="match status" value="1"/>
</dbReference>
<dbReference type="InterPro" id="IPR012340">
    <property type="entry name" value="NA-bd_OB-fold"/>
</dbReference>
<dbReference type="SMART" id="SM00322">
    <property type="entry name" value="KH"/>
    <property type="match status" value="2"/>
</dbReference>
<dbReference type="CDD" id="cd02134">
    <property type="entry name" value="KH-II_NusA_rpt1"/>
    <property type="match status" value="1"/>
</dbReference>
<dbReference type="InterPro" id="IPR058582">
    <property type="entry name" value="KH_NusA_2nd"/>
</dbReference>
<dbReference type="SUPFAM" id="SSF69705">
    <property type="entry name" value="Transcription factor NusA, N-terminal domain"/>
    <property type="match status" value="1"/>
</dbReference>
<dbReference type="InterPro" id="IPR030842">
    <property type="entry name" value="TF_NusA_bacterial"/>
</dbReference>
<protein>
    <recommendedName>
        <fullName evidence="7">Transcription termination/antitermination protein NusA</fullName>
    </recommendedName>
</protein>
<dbReference type="SMART" id="SM00316">
    <property type="entry name" value="S1"/>
    <property type="match status" value="1"/>
</dbReference>
<evidence type="ECO:0000256" key="8">
    <source>
        <dbReference type="SAM" id="MobiDB-lite"/>
    </source>
</evidence>
<dbReference type="InterPro" id="IPR004087">
    <property type="entry name" value="KH_dom"/>
</dbReference>
<dbReference type="HAMAP" id="MF_00945_B">
    <property type="entry name" value="NusA_B"/>
    <property type="match status" value="1"/>
</dbReference>
<feature type="region of interest" description="Disordered" evidence="8">
    <location>
        <begin position="346"/>
        <end position="405"/>
    </location>
</feature>
<dbReference type="SUPFAM" id="SSF50249">
    <property type="entry name" value="Nucleic acid-binding proteins"/>
    <property type="match status" value="1"/>
</dbReference>
<comment type="subcellular location">
    <subcellularLocation>
        <location evidence="7">Cytoplasm</location>
    </subcellularLocation>
</comment>
<keyword evidence="6 7" id="KW-0804">Transcription</keyword>
<feature type="compositionally biased region" description="Acidic residues" evidence="8">
    <location>
        <begin position="351"/>
        <end position="386"/>
    </location>
</feature>
<dbReference type="PANTHER" id="PTHR22648:SF0">
    <property type="entry name" value="TRANSCRIPTION TERMINATION_ANTITERMINATION PROTEIN NUSA"/>
    <property type="match status" value="1"/>
</dbReference>
<evidence type="ECO:0000256" key="7">
    <source>
        <dbReference type="HAMAP-Rule" id="MF_00945"/>
    </source>
</evidence>
<dbReference type="NCBIfam" id="TIGR01953">
    <property type="entry name" value="NusA"/>
    <property type="match status" value="1"/>
</dbReference>
<dbReference type="PANTHER" id="PTHR22648">
    <property type="entry name" value="TRANSCRIPTION TERMINATION FACTOR NUSA"/>
    <property type="match status" value="1"/>
</dbReference>
<evidence type="ECO:0000259" key="9">
    <source>
        <dbReference type="PROSITE" id="PS50126"/>
    </source>
</evidence>
<dbReference type="CDD" id="cd04455">
    <property type="entry name" value="S1_NusA"/>
    <property type="match status" value="1"/>
</dbReference>
<comment type="similarity">
    <text evidence="7">Belongs to the NusA family.</text>
</comment>
<evidence type="ECO:0000256" key="1">
    <source>
        <dbReference type="ARBA" id="ARBA00022472"/>
    </source>
</evidence>
<reference evidence="10 11" key="1">
    <citation type="submission" date="2020-08" db="EMBL/GenBank/DDBJ databases">
        <title>Genome public.</title>
        <authorList>
            <person name="Liu C."/>
            <person name="Sun Q."/>
        </authorList>
    </citation>
    <scope>NUCLEOTIDE SEQUENCE [LARGE SCALE GENOMIC DNA]</scope>
    <source>
        <strain evidence="10 11">NSJ-71</strain>
    </source>
</reference>